<evidence type="ECO:0000256" key="1">
    <source>
        <dbReference type="ARBA" id="ARBA00004651"/>
    </source>
</evidence>
<feature type="transmembrane region" description="Helical" evidence="8">
    <location>
        <begin position="250"/>
        <end position="268"/>
    </location>
</feature>
<comment type="subcellular location">
    <subcellularLocation>
        <location evidence="1">Cell membrane</location>
        <topology evidence="1">Multi-pass membrane protein</topology>
    </subcellularLocation>
</comment>
<dbReference type="InParanoid" id="A0A6P7G9H1"/>
<dbReference type="InterPro" id="IPR052192">
    <property type="entry name" value="Insect_Ionotropic_Sensory_Rcpt"/>
</dbReference>
<accession>A0A6P7G9H1</accession>
<protein>
    <submittedName>
        <fullName evidence="9">Ionotropic receptor 75a-like</fullName>
    </submittedName>
</protein>
<keyword evidence="7" id="KW-0325">Glycoprotein</keyword>
<dbReference type="Gene3D" id="3.40.190.10">
    <property type="entry name" value="Periplasmic binding protein-like II"/>
    <property type="match status" value="1"/>
</dbReference>
<organism evidence="9">
    <name type="scientific">Diabrotica virgifera virgifera</name>
    <name type="common">western corn rootworm</name>
    <dbReference type="NCBI Taxonomy" id="50390"/>
    <lineage>
        <taxon>Eukaryota</taxon>
        <taxon>Metazoa</taxon>
        <taxon>Ecdysozoa</taxon>
        <taxon>Arthropoda</taxon>
        <taxon>Hexapoda</taxon>
        <taxon>Insecta</taxon>
        <taxon>Pterygota</taxon>
        <taxon>Neoptera</taxon>
        <taxon>Endopterygota</taxon>
        <taxon>Coleoptera</taxon>
        <taxon>Polyphaga</taxon>
        <taxon>Cucujiformia</taxon>
        <taxon>Chrysomeloidea</taxon>
        <taxon>Chrysomelidae</taxon>
        <taxon>Galerucinae</taxon>
        <taxon>Diabroticina</taxon>
        <taxon>Diabroticites</taxon>
        <taxon>Diabrotica</taxon>
    </lineage>
</organism>
<dbReference type="RefSeq" id="XP_028141478.1">
    <property type="nucleotide sequence ID" value="XM_028285677.1"/>
</dbReference>
<dbReference type="PANTHER" id="PTHR42643:SF33">
    <property type="entry name" value="GLUTAMATE RECEPTOR 2-LIKE PROTEIN"/>
    <property type="match status" value="1"/>
</dbReference>
<keyword evidence="3 8" id="KW-0812">Transmembrane</keyword>
<evidence type="ECO:0000256" key="2">
    <source>
        <dbReference type="ARBA" id="ARBA00022475"/>
    </source>
</evidence>
<evidence type="ECO:0000256" key="7">
    <source>
        <dbReference type="ARBA" id="ARBA00023180"/>
    </source>
</evidence>
<evidence type="ECO:0000256" key="5">
    <source>
        <dbReference type="ARBA" id="ARBA00023136"/>
    </source>
</evidence>
<evidence type="ECO:0000313" key="9">
    <source>
        <dbReference type="RefSeq" id="XP_028141478.1"/>
    </source>
</evidence>
<keyword evidence="5 8" id="KW-0472">Membrane</keyword>
<dbReference type="AlphaFoldDB" id="A0A6P7G9H1"/>
<proteinExistence type="predicted"/>
<reference evidence="9" key="1">
    <citation type="submission" date="2025-08" db="UniProtKB">
        <authorList>
            <consortium name="RefSeq"/>
        </authorList>
    </citation>
    <scope>IDENTIFICATION</scope>
    <source>
        <tissue evidence="9">Whole insect</tissue>
    </source>
</reference>
<gene>
    <name evidence="9" type="primary">LOC114335439</name>
</gene>
<evidence type="ECO:0000256" key="4">
    <source>
        <dbReference type="ARBA" id="ARBA00022989"/>
    </source>
</evidence>
<evidence type="ECO:0000256" key="6">
    <source>
        <dbReference type="ARBA" id="ARBA00023170"/>
    </source>
</evidence>
<keyword evidence="6" id="KW-0675">Receptor</keyword>
<evidence type="ECO:0000256" key="8">
    <source>
        <dbReference type="SAM" id="Phobius"/>
    </source>
</evidence>
<evidence type="ECO:0000256" key="3">
    <source>
        <dbReference type="ARBA" id="ARBA00022692"/>
    </source>
</evidence>
<dbReference type="PANTHER" id="PTHR42643">
    <property type="entry name" value="IONOTROPIC RECEPTOR 20A-RELATED"/>
    <property type="match status" value="1"/>
</dbReference>
<keyword evidence="2" id="KW-1003">Cell membrane</keyword>
<dbReference type="GO" id="GO:0005886">
    <property type="term" value="C:plasma membrane"/>
    <property type="evidence" value="ECO:0007669"/>
    <property type="project" value="UniProtKB-SubCell"/>
</dbReference>
<keyword evidence="4 8" id="KW-1133">Transmembrane helix</keyword>
<sequence length="269" mass="31419">MEHQLFMLDTNCPASEKVLDMGNQLQLFNQPYRWIIWGRTDRTIFKNIYFRVDSQIYLIEHTKRFCKNDTSDPVYKIKSLYKLSDDHLDVFEDKLVEWTPQKGFLKYSTVNFFRQRKNLNQFNLNVSYVITNPDSYNHLEDFRNIHIDAISKLNWIIVGLLLSTLNASSTNIFQPTWGYREGNSTIYSGMIGDLQTNRAEIGGTASFFTLDRLDVIEYVAPSAPTFMKFIFKAPPLSYVSNVFTLPFDTYVWYCCFALVPIIFIAGTIY</sequence>
<name>A0A6P7G9H1_DIAVI</name>